<reference evidence="9 13" key="3">
    <citation type="submission" date="2018-05" db="EMBL/GenBank/DDBJ databases">
        <title>Klebsiella quasipneumonaiae provides a window into carbapenemase gene transfer, plasmid rearrangements and nosocomial acquisition from the hospital environment.</title>
        <authorList>
            <person name="Mathers A.J."/>
            <person name="Vegesana K."/>
            <person name="Stoesser N."/>
            <person name="Crook D."/>
            <person name="Vaughan A."/>
            <person name="Barry K."/>
            <person name="Parikh H."/>
            <person name="Sebra R."/>
            <person name="Kotay S."/>
            <person name="Walker A.S."/>
            <person name="Sheppard A.E."/>
        </authorList>
    </citation>
    <scope>NUCLEOTIDE SEQUENCE [LARGE SCALE GENOMIC DNA]</scope>
    <source>
        <strain evidence="9 13">CAV1761</strain>
    </source>
</reference>
<reference evidence="10" key="2">
    <citation type="journal article" date="2017" name="PLoS ONE">
        <title>Genomic and phenotypic characterisation of fluoroquinolone resistance mechanisms in Enterobacteriaceae in Durban, South Africa.</title>
        <authorList>
            <person name="Osei Sekyere J."/>
            <person name="Amoako D.G."/>
        </authorList>
    </citation>
    <scope>NUCLEOTIDE SEQUENCE</scope>
    <source>
        <strain evidence="10">945174350</strain>
    </source>
</reference>
<dbReference type="Pfam" id="PF00004">
    <property type="entry name" value="AAA"/>
    <property type="match status" value="1"/>
</dbReference>
<dbReference type="CDD" id="cd00009">
    <property type="entry name" value="AAA"/>
    <property type="match status" value="1"/>
</dbReference>
<dbReference type="InterPro" id="IPR027417">
    <property type="entry name" value="P-loop_NTPase"/>
</dbReference>
<dbReference type="SUPFAM" id="SSF52540">
    <property type="entry name" value="P-loop containing nucleoside triphosphate hydrolases"/>
    <property type="match status" value="2"/>
</dbReference>
<evidence type="ECO:0000313" key="11">
    <source>
        <dbReference type="EMBL" id="PYA55276.1"/>
    </source>
</evidence>
<dbReference type="InterPro" id="IPR017729">
    <property type="entry name" value="ATPase_T6SS_ClpV1"/>
</dbReference>
<dbReference type="Gene3D" id="1.10.1780.10">
    <property type="entry name" value="Clp, N-terminal domain"/>
    <property type="match status" value="1"/>
</dbReference>
<dbReference type="PANTHER" id="PTHR11638">
    <property type="entry name" value="ATP-DEPENDENT CLP PROTEASE"/>
    <property type="match status" value="1"/>
</dbReference>
<gene>
    <name evidence="9" type="primary">clpV</name>
    <name evidence="10" type="ORF">AN695_0219945</name>
    <name evidence="9" type="ORF">DKC05_24420</name>
    <name evidence="11" type="ORF">DMW51_26185</name>
</gene>
<reference evidence="12" key="1">
    <citation type="submission" date="2016-04" db="EMBL/GenBank/DDBJ databases">
        <authorList>
            <person name="Osei Sekyere J."/>
            <person name="Sivertsen A."/>
            <person name="Pedersen A.T."/>
            <person name="Sundsfjord A."/>
        </authorList>
    </citation>
    <scope>NUCLEOTIDE SEQUENCE [LARGE SCALE GENOMIC DNA]</scope>
    <source>
        <strain evidence="12">945174350</strain>
    </source>
</reference>
<dbReference type="Gene3D" id="3.40.50.300">
    <property type="entry name" value="P-loop containing nucleotide triphosphate hydrolases"/>
    <property type="match status" value="3"/>
</dbReference>
<keyword evidence="5" id="KW-0143">Chaperone</keyword>
<dbReference type="InterPro" id="IPR019489">
    <property type="entry name" value="Clp_ATPase_C"/>
</dbReference>
<name>A0A0G3SSN5_SERMA</name>
<feature type="domain" description="AAA+ ATPase" evidence="7">
    <location>
        <begin position="220"/>
        <end position="365"/>
    </location>
</feature>
<evidence type="ECO:0000256" key="2">
    <source>
        <dbReference type="ARBA" id="ARBA00022737"/>
    </source>
</evidence>
<keyword evidence="6" id="KW-0175">Coiled coil</keyword>
<dbReference type="PANTHER" id="PTHR11638:SF184">
    <property type="entry name" value="ATPASE WITH CHAPERONE ACTIVITY"/>
    <property type="match status" value="1"/>
</dbReference>
<evidence type="ECO:0000259" key="8">
    <source>
        <dbReference type="SMART" id="SM01086"/>
    </source>
</evidence>
<dbReference type="SUPFAM" id="SSF81923">
    <property type="entry name" value="Double Clp-N motif"/>
    <property type="match status" value="1"/>
</dbReference>
<dbReference type="RefSeq" id="WP_038872299.1">
    <property type="nucleotide sequence ID" value="NZ_CABMHU010000142.1"/>
</dbReference>
<dbReference type="EMBL" id="QJQB01000588">
    <property type="protein sequence ID" value="PYA55276.1"/>
    <property type="molecule type" value="Genomic_DNA"/>
</dbReference>
<dbReference type="Proteomes" id="UP000050489">
    <property type="component" value="Unassembled WGS sequence"/>
</dbReference>
<dbReference type="GO" id="GO:0034605">
    <property type="term" value="P:cellular response to heat"/>
    <property type="evidence" value="ECO:0007669"/>
    <property type="project" value="TreeGrafter"/>
</dbReference>
<dbReference type="Pfam" id="PF07724">
    <property type="entry name" value="AAA_2"/>
    <property type="match status" value="1"/>
</dbReference>
<dbReference type="PRINTS" id="PR00300">
    <property type="entry name" value="CLPPROTEASEA"/>
</dbReference>
<dbReference type="InterPro" id="IPR036628">
    <property type="entry name" value="Clp_N_dom_sf"/>
</dbReference>
<dbReference type="CDD" id="cd19499">
    <property type="entry name" value="RecA-like_ClpB_Hsp104-like"/>
    <property type="match status" value="1"/>
</dbReference>
<evidence type="ECO:0000256" key="5">
    <source>
        <dbReference type="ARBA" id="ARBA00023186"/>
    </source>
</evidence>
<dbReference type="Pfam" id="PF17871">
    <property type="entry name" value="AAA_lid_9"/>
    <property type="match status" value="1"/>
</dbReference>
<dbReference type="Gene3D" id="1.10.8.60">
    <property type="match status" value="1"/>
</dbReference>
<evidence type="ECO:0000313" key="13">
    <source>
        <dbReference type="Proteomes" id="UP000245399"/>
    </source>
</evidence>
<reference evidence="11 14" key="5">
    <citation type="submission" date="2018-06" db="EMBL/GenBank/DDBJ databases">
        <title>Serratia marcescens genome sequencing and assembly.</title>
        <authorList>
            <person name="Martins R.C.R."/>
            <person name="Perdigao-Neto L.V."/>
            <person name="Costa S.F."/>
            <person name="Levin A.S.S."/>
        </authorList>
    </citation>
    <scope>NUCLEOTIDE SEQUENCE [LARGE SCALE GENOMIC DNA]</scope>
    <source>
        <strain evidence="11 14">1283</strain>
    </source>
</reference>
<dbReference type="GO" id="GO:0005524">
    <property type="term" value="F:ATP binding"/>
    <property type="evidence" value="ECO:0007669"/>
    <property type="project" value="UniProtKB-KW"/>
</dbReference>
<evidence type="ECO:0000313" key="14">
    <source>
        <dbReference type="Proteomes" id="UP000247823"/>
    </source>
</evidence>
<dbReference type="Pfam" id="PF10431">
    <property type="entry name" value="ClpB_D2-small"/>
    <property type="match status" value="1"/>
</dbReference>
<comment type="similarity">
    <text evidence="1">Belongs to the ClpA/ClpB family.</text>
</comment>
<keyword evidence="2" id="KW-0677">Repeat</keyword>
<dbReference type="Proteomes" id="UP000247823">
    <property type="component" value="Unassembled WGS sequence"/>
</dbReference>
<reference evidence="11" key="6">
    <citation type="submission" date="2018-06" db="EMBL/GenBank/DDBJ databases">
        <authorList>
            <person name="Martins R.C."/>
            <person name="Perdigao-Neto L.V."/>
            <person name="Costa S.F."/>
            <person name="Levin A.S.S."/>
        </authorList>
    </citation>
    <scope>NUCLEOTIDE SEQUENCE</scope>
    <source>
        <strain evidence="11">1283</strain>
    </source>
</reference>
<dbReference type="SMART" id="SM00382">
    <property type="entry name" value="AAA"/>
    <property type="match status" value="2"/>
</dbReference>
<organism evidence="10 12">
    <name type="scientific">Serratia marcescens</name>
    <dbReference type="NCBI Taxonomy" id="615"/>
    <lineage>
        <taxon>Bacteria</taxon>
        <taxon>Pseudomonadati</taxon>
        <taxon>Pseudomonadota</taxon>
        <taxon>Gammaproteobacteria</taxon>
        <taxon>Enterobacterales</taxon>
        <taxon>Yersiniaceae</taxon>
        <taxon>Serratia</taxon>
    </lineage>
</organism>
<dbReference type="Pfam" id="PF02861">
    <property type="entry name" value="Clp_N"/>
    <property type="match status" value="1"/>
</dbReference>
<evidence type="ECO:0000259" key="7">
    <source>
        <dbReference type="SMART" id="SM00382"/>
    </source>
</evidence>
<dbReference type="AlphaFoldDB" id="A0A0G3SSN5"/>
<dbReference type="InterPro" id="IPR004176">
    <property type="entry name" value="Clp_R_N"/>
</dbReference>
<protein>
    <submittedName>
        <fullName evidence="10">ClpV1 family T6SS ATPase</fullName>
    </submittedName>
    <submittedName>
        <fullName evidence="9">Type VI secretion system ATPase TssH</fullName>
    </submittedName>
</protein>
<evidence type="ECO:0000313" key="9">
    <source>
        <dbReference type="EMBL" id="AWL70568.1"/>
    </source>
</evidence>
<keyword evidence="3" id="KW-0547">Nucleotide-binding</keyword>
<reference evidence="14" key="4">
    <citation type="submission" date="2018-06" db="EMBL/GenBank/DDBJ databases">
        <title>Serratia marcescens genome sequencing and assembly.</title>
        <authorList>
            <person name="Martins R.C."/>
            <person name="Perdigao-Neto L.V."/>
            <person name="Costa S.F."/>
            <person name="Levin A.S.S."/>
        </authorList>
    </citation>
    <scope>NUCLEOTIDE SEQUENCE [LARGE SCALE GENOMIC DNA]</scope>
    <source>
        <strain evidence="14">1283</strain>
    </source>
</reference>
<keyword evidence="4" id="KW-0067">ATP-binding</keyword>
<evidence type="ECO:0000256" key="6">
    <source>
        <dbReference type="SAM" id="Coils"/>
    </source>
</evidence>
<dbReference type="EMBL" id="LJEX02000107">
    <property type="protein sequence ID" value="OCO83111.1"/>
    <property type="molecule type" value="Genomic_DNA"/>
</dbReference>
<dbReference type="InterPro" id="IPR003959">
    <property type="entry name" value="ATPase_AAA_core"/>
</dbReference>
<evidence type="ECO:0000256" key="4">
    <source>
        <dbReference type="ARBA" id="ARBA00022840"/>
    </source>
</evidence>
<feature type="domain" description="Clp ATPase C-terminal" evidence="8">
    <location>
        <begin position="766"/>
        <end position="858"/>
    </location>
</feature>
<sequence length="861" mass="95503">MYQRERLFSRLGHFAYQSFVEATKLCRTFRHEYVELEHWLKVLVDKERGDLPLILAHYAINIQRVSDALDRILHTLPNRTNAVVDLSTQLETVVERGLLMSQLAETPSGGVRTIHILVGILQDPTLQRSLYRLSEEFKKLPIPQLFDDYPVILAESVEHEEEEEESYGALGEAPDAPETVEILDKWCADLTRQARDGEIDPVIGREAELRQVIDILLRRRQNNPILVGEAGVGKTAVAEALACKIAQGQVPPLLQGARLLSLDLGRMQAGASMRGEFESRLKALIDAIAHSAVPVILFCDEAHTLVGAGGQAGTGDAVNLLKPMLARGALRMVAATTWSEYKQFIEPDAALTRRFQYVLVSEPDEENAVNMMRAIAPHFAQHHSVKIRESALQAAVHLSLRHLPSRQLPDKAISLLDTACARVALSRHAQPEKIESLEAGLAVKRTEMHGLQEESKFDDLALTRISELQQTLSEMEGELDALRQRQAQEQQAVTTLLDAEQQSPDRLPQLATELGELQDGGLPLVYPWVDDRVVAEVLSDWTGIPTGRMLQSDLDNALNLNQLLSRQIFGQQTAIDEIAQAVRISRAGIQAHDRPLGVFMLSGPSGVGKTETAFALAEAMYGGAHNLIVFNMSEFQESHTVSTLKGAPPGYVGYGKGGKLTEAVRRKPYSIVLLDEFDKAHPDIHEAFYQVFDKGVMEDGEGRMISFRQCFILMTSNIGAGEIEATLAETPDLKTEALRPMLHDVLARFFPAALLARMNVIPYVPLSTEAITHIATKQISRLQQRLRKEVGVSLVLEGDIPGWIAKRISAHPSRGRAVESLLQQAILPPISNEVLQRKRTGQELQNIQLMVENDSLSVYFD</sequence>
<dbReference type="SMART" id="SM01086">
    <property type="entry name" value="ClpB_D2-small"/>
    <property type="match status" value="1"/>
</dbReference>
<dbReference type="Proteomes" id="UP000245399">
    <property type="component" value="Chromosome"/>
</dbReference>
<dbReference type="InterPro" id="IPR001270">
    <property type="entry name" value="ClpA/B"/>
</dbReference>
<dbReference type="InterPro" id="IPR003593">
    <property type="entry name" value="AAA+_ATPase"/>
</dbReference>
<proteinExistence type="inferred from homology"/>
<dbReference type="InterPro" id="IPR050130">
    <property type="entry name" value="ClpA_ClpB"/>
</dbReference>
<dbReference type="NCBIfam" id="TIGR03345">
    <property type="entry name" value="VI_ClpV1"/>
    <property type="match status" value="1"/>
</dbReference>
<dbReference type="InterPro" id="IPR041546">
    <property type="entry name" value="ClpA/ClpB_AAA_lid"/>
</dbReference>
<dbReference type="GO" id="GO:0005737">
    <property type="term" value="C:cytoplasm"/>
    <property type="evidence" value="ECO:0007669"/>
    <property type="project" value="TreeGrafter"/>
</dbReference>
<dbReference type="EMBL" id="CP029449">
    <property type="protein sequence ID" value="AWL70568.1"/>
    <property type="molecule type" value="Genomic_DNA"/>
</dbReference>
<dbReference type="GO" id="GO:0016887">
    <property type="term" value="F:ATP hydrolysis activity"/>
    <property type="evidence" value="ECO:0007669"/>
    <property type="project" value="InterPro"/>
</dbReference>
<keyword evidence="14" id="KW-1185">Reference proteome</keyword>
<evidence type="ECO:0000256" key="1">
    <source>
        <dbReference type="ARBA" id="ARBA00008675"/>
    </source>
</evidence>
<evidence type="ECO:0000313" key="10">
    <source>
        <dbReference type="EMBL" id="OCO83111.1"/>
    </source>
</evidence>
<accession>A0A0G3SSN5</accession>
<feature type="domain" description="AAA+ ATPase" evidence="7">
    <location>
        <begin position="595"/>
        <end position="742"/>
    </location>
</feature>
<feature type="coiled-coil region" evidence="6">
    <location>
        <begin position="434"/>
        <end position="492"/>
    </location>
</feature>
<evidence type="ECO:0000256" key="3">
    <source>
        <dbReference type="ARBA" id="ARBA00022741"/>
    </source>
</evidence>
<evidence type="ECO:0000313" key="12">
    <source>
        <dbReference type="Proteomes" id="UP000050489"/>
    </source>
</evidence>